<dbReference type="PANTHER" id="PTHR37558">
    <property type="entry name" value="HTH CENPB-TYPE DOMAIN-CONTAINING PROTEIN"/>
    <property type="match status" value="1"/>
</dbReference>
<dbReference type="EMBL" id="AP028920">
    <property type="protein sequence ID" value="BET00690.1"/>
    <property type="molecule type" value="Genomic_DNA"/>
</dbReference>
<proteinExistence type="predicted"/>
<evidence type="ECO:0000256" key="1">
    <source>
        <dbReference type="SAM" id="Coils"/>
    </source>
</evidence>
<evidence type="ECO:0000313" key="3">
    <source>
        <dbReference type="EMBL" id="BET00690.1"/>
    </source>
</evidence>
<sequence>MDSSSQTPVGRSTHFRPRDDIIMLKEVLAENPFGDTARWATVRAKLVDVSRKEFSARAVKDRAALLIKQFTASERIILRKSGTEEEYSERERLLEEVKLLHSEFKNKKDAAAVRRSNVAAGKAIRAAAAAASAPAYEAVYDVVPVDQNDHTDMDILIPSPPNPTQSPTPQPLPSQTPSPPPPPESPPLLPESHPTPGPSSRISSAEPPARKRRKVQKDGSMKEFLAEKQRVDKQFRERELTLEERKVTLEENRLKLDEMRLMLEKDKREELQQLNRELMEMKATAARCSKCSKVICDLGGEGEK</sequence>
<name>A0ABN7B8H4_9HEMI</name>
<feature type="compositionally biased region" description="Pro residues" evidence="2">
    <location>
        <begin position="158"/>
        <end position="197"/>
    </location>
</feature>
<evidence type="ECO:0000256" key="2">
    <source>
        <dbReference type="SAM" id="MobiDB-lite"/>
    </source>
</evidence>
<accession>A0ABN7B8H4</accession>
<keyword evidence="4" id="KW-1185">Reference proteome</keyword>
<feature type="region of interest" description="Disordered" evidence="2">
    <location>
        <begin position="150"/>
        <end position="226"/>
    </location>
</feature>
<protein>
    <submittedName>
        <fullName evidence="3">Uncharacterized protein</fullName>
    </submittedName>
</protein>
<organism evidence="3 4">
    <name type="scientific">Nesidiocoris tenuis</name>
    <dbReference type="NCBI Taxonomy" id="355587"/>
    <lineage>
        <taxon>Eukaryota</taxon>
        <taxon>Metazoa</taxon>
        <taxon>Ecdysozoa</taxon>
        <taxon>Arthropoda</taxon>
        <taxon>Hexapoda</taxon>
        <taxon>Insecta</taxon>
        <taxon>Pterygota</taxon>
        <taxon>Neoptera</taxon>
        <taxon>Paraneoptera</taxon>
        <taxon>Hemiptera</taxon>
        <taxon>Heteroptera</taxon>
        <taxon>Panheteroptera</taxon>
        <taxon>Cimicomorpha</taxon>
        <taxon>Miridae</taxon>
        <taxon>Dicyphina</taxon>
        <taxon>Nesidiocoris</taxon>
    </lineage>
</organism>
<keyword evidence="1" id="KW-0175">Coiled coil</keyword>
<gene>
    <name evidence="3" type="ORF">NTJ_13506</name>
</gene>
<reference evidence="3 4" key="1">
    <citation type="submission" date="2023-09" db="EMBL/GenBank/DDBJ databases">
        <title>Nesidiocoris tenuis whole genome shotgun sequence.</title>
        <authorList>
            <person name="Shibata T."/>
            <person name="Shimoda M."/>
            <person name="Kobayashi T."/>
            <person name="Uehara T."/>
        </authorList>
    </citation>
    <scope>NUCLEOTIDE SEQUENCE [LARGE SCALE GENOMIC DNA]</scope>
    <source>
        <strain evidence="3 4">Japan</strain>
    </source>
</reference>
<dbReference type="Proteomes" id="UP001307889">
    <property type="component" value="Chromosome 12"/>
</dbReference>
<dbReference type="PANTHER" id="PTHR37558:SF1">
    <property type="entry name" value="HTH CENPB-TYPE DOMAIN-CONTAINING PROTEIN"/>
    <property type="match status" value="1"/>
</dbReference>
<feature type="coiled-coil region" evidence="1">
    <location>
        <begin position="249"/>
        <end position="284"/>
    </location>
</feature>
<evidence type="ECO:0000313" key="4">
    <source>
        <dbReference type="Proteomes" id="UP001307889"/>
    </source>
</evidence>
<feature type="compositionally biased region" description="Basic and acidic residues" evidence="2">
    <location>
        <begin position="216"/>
        <end position="226"/>
    </location>
</feature>